<evidence type="ECO:0000313" key="3">
    <source>
        <dbReference type="Proteomes" id="UP000545507"/>
    </source>
</evidence>
<keyword evidence="3" id="KW-1185">Reference proteome</keyword>
<gene>
    <name evidence="2" type="ORF">F3K02_09375</name>
</gene>
<dbReference type="SUPFAM" id="SSF54523">
    <property type="entry name" value="Pili subunits"/>
    <property type="match status" value="1"/>
</dbReference>
<accession>A0A7Y8GV65</accession>
<dbReference type="InterPro" id="IPR045584">
    <property type="entry name" value="Pilin-like"/>
</dbReference>
<dbReference type="PROSITE" id="PS00409">
    <property type="entry name" value="PROKAR_NTER_METHYL"/>
    <property type="match status" value="1"/>
</dbReference>
<keyword evidence="1" id="KW-1133">Transmembrane helix</keyword>
<dbReference type="NCBIfam" id="TIGR02532">
    <property type="entry name" value="IV_pilin_GFxxxE"/>
    <property type="match status" value="1"/>
</dbReference>
<evidence type="ECO:0000313" key="2">
    <source>
        <dbReference type="EMBL" id="NWF45455.1"/>
    </source>
</evidence>
<evidence type="ECO:0000256" key="1">
    <source>
        <dbReference type="SAM" id="Phobius"/>
    </source>
</evidence>
<sequence length="145" mass="15459">MNKRAQRLATNAARRMAGFTLIELMIVVAVVAILSAIALPSYDAYIRRTHRSNAKSAMLQAAQWMERASTAQGTYPLTANVPAGLLNVEGNRYSMAIVSADGSTYALTATAQGAQVSDECGNFVLNQAGTRTVTGSLSVDECWGR</sequence>
<name>A0A7Y8GV65_9BURK</name>
<dbReference type="Pfam" id="PF07963">
    <property type="entry name" value="N_methyl"/>
    <property type="match status" value="1"/>
</dbReference>
<keyword evidence="1" id="KW-0472">Membrane</keyword>
<keyword evidence="1" id="KW-0812">Transmembrane</keyword>
<feature type="transmembrane region" description="Helical" evidence="1">
    <location>
        <begin position="21"/>
        <end position="42"/>
    </location>
</feature>
<organism evidence="2 3">
    <name type="scientific">Hydrogenophaga aromaticivorans</name>
    <dbReference type="NCBI Taxonomy" id="2610898"/>
    <lineage>
        <taxon>Bacteria</taxon>
        <taxon>Pseudomonadati</taxon>
        <taxon>Pseudomonadota</taxon>
        <taxon>Betaproteobacteria</taxon>
        <taxon>Burkholderiales</taxon>
        <taxon>Comamonadaceae</taxon>
        <taxon>Hydrogenophaga</taxon>
    </lineage>
</organism>
<dbReference type="InterPro" id="IPR031982">
    <property type="entry name" value="PilE-like"/>
</dbReference>
<dbReference type="InterPro" id="IPR012902">
    <property type="entry name" value="N_methyl_site"/>
</dbReference>
<dbReference type="Pfam" id="PF16732">
    <property type="entry name" value="ComP_DUS"/>
    <property type="match status" value="1"/>
</dbReference>
<comment type="caution">
    <text evidence="2">The sequence shown here is derived from an EMBL/GenBank/DDBJ whole genome shotgun (WGS) entry which is preliminary data.</text>
</comment>
<dbReference type="GO" id="GO:0043683">
    <property type="term" value="P:type IV pilus assembly"/>
    <property type="evidence" value="ECO:0007669"/>
    <property type="project" value="InterPro"/>
</dbReference>
<dbReference type="PANTHER" id="PTHR30093">
    <property type="entry name" value="GENERAL SECRETION PATHWAY PROTEIN G"/>
    <property type="match status" value="1"/>
</dbReference>
<dbReference type="EMBL" id="VYGV01000006">
    <property type="protein sequence ID" value="NWF45455.1"/>
    <property type="molecule type" value="Genomic_DNA"/>
</dbReference>
<dbReference type="Gene3D" id="3.30.700.10">
    <property type="entry name" value="Glycoprotein, Type 4 Pilin"/>
    <property type="match status" value="1"/>
</dbReference>
<protein>
    <submittedName>
        <fullName evidence="2">Type IV pilin protein</fullName>
    </submittedName>
</protein>
<dbReference type="AlphaFoldDB" id="A0A7Y8GV65"/>
<reference evidence="2 3" key="1">
    <citation type="submission" date="2019-09" db="EMBL/GenBank/DDBJ databases">
        <title>Hydrogenophaga aromatica sp. nov., isolated from a para-xylene-degrading enrichment culture.</title>
        <authorList>
            <person name="Tancsics A."/>
            <person name="Banerjee S."/>
        </authorList>
    </citation>
    <scope>NUCLEOTIDE SEQUENCE [LARGE SCALE GENOMIC DNA]</scope>
    <source>
        <strain evidence="2 3">D2P1</strain>
    </source>
</reference>
<dbReference type="Proteomes" id="UP000545507">
    <property type="component" value="Unassembled WGS sequence"/>
</dbReference>
<proteinExistence type="predicted"/>
<dbReference type="PANTHER" id="PTHR30093:SF47">
    <property type="entry name" value="TYPE IV PILUS NON-CORE MINOR PILIN PILE"/>
    <property type="match status" value="1"/>
</dbReference>